<dbReference type="EMBL" id="FRBG01000002">
    <property type="protein sequence ID" value="SHK49878.1"/>
    <property type="molecule type" value="Genomic_DNA"/>
</dbReference>
<evidence type="ECO:0000256" key="1">
    <source>
        <dbReference type="SAM" id="Phobius"/>
    </source>
</evidence>
<sequence length="635" mass="70767">MALNVGQLYVNIGANINGLTNGLKQASQQIKDFGNRMTSLGTKLTATISLPLTMVGKNAIQMAMDVVESEALFEQSMKGMSDSAREWSESLKEAYGLNAYELRKNVGMLNTMFNSMRVGEDIAYELSTSLIKLSYDMSSFYNEDPEDMLAKIRSGMTGQSMPLMALGINMQEDTIKDTAVRRGIIKVGEEMNAQQKVIARYITLLEASADAQGNLARELDNPASQIRILKGRIAELATEFGAIFLPVVSKAINIAHGLADKWKNLSEAKKKLIAQFGLLAVAIPPIITGIGLISIAIGAIINPIGLVISAISLLVGSFIWAETKNLSATQSIADAWKNSFTRIKSTFDWFKSLIKIGMEGIYQTMLIPLAVMELAYNKVQFWKDESKKAWDFTDELINSNKREKNAVDNLVESNKYINNPELKEYENLGSKWTNMHMDKIKKEAKDDLETQTKKDYSSAINNILENFKSLESDLKIGDKVDTEAQKVASAIDSITSAIVSLQDSMKSQIGIFERFKYKATSTWKLLRNAELRDKAYREREQILNSLSQRGLSQDILAQLMQTDITELGNLKGLNKMTDEQLMKWAGYTTNADRTAERMANMTIGKVEIVIAGQEKNAKELAKEIYRELKLMGVYA</sequence>
<reference evidence="3 5" key="2">
    <citation type="submission" date="2016-11" db="EMBL/GenBank/DDBJ databases">
        <authorList>
            <person name="Varghese N."/>
            <person name="Submissions S."/>
        </authorList>
    </citation>
    <scope>NUCLEOTIDE SEQUENCE [LARGE SCALE GENOMIC DNA]</scope>
    <source>
        <strain evidence="3 5">DSM 7308</strain>
    </source>
</reference>
<name>A0A150FPG2_CLOPD</name>
<feature type="transmembrane region" description="Helical" evidence="1">
    <location>
        <begin position="272"/>
        <end position="297"/>
    </location>
</feature>
<organism evidence="2 4">
    <name type="scientific">Alkalithermobacter thermoalcaliphilus JW-YL-7 = DSM 7308</name>
    <dbReference type="NCBI Taxonomy" id="1121328"/>
    <lineage>
        <taxon>Bacteria</taxon>
        <taxon>Bacillati</taxon>
        <taxon>Bacillota</taxon>
        <taxon>Clostridia</taxon>
        <taxon>Peptostreptococcales</taxon>
        <taxon>Tepidibacteraceae</taxon>
        <taxon>Alkalithermobacter</taxon>
    </lineage>
</organism>
<protein>
    <recommendedName>
        <fullName evidence="6">Phage tail tape measure protein, TP901 family</fullName>
    </recommendedName>
</protein>
<keyword evidence="1" id="KW-1133">Transmembrane helix</keyword>
<gene>
    <name evidence="2" type="ORF">JWYL7_0562</name>
    <name evidence="3" type="ORF">SAMN05661008_00327</name>
</gene>
<keyword evidence="1" id="KW-0812">Transmembrane</keyword>
<dbReference type="Proteomes" id="UP000323392">
    <property type="component" value="Unassembled WGS sequence"/>
</dbReference>
<keyword evidence="5" id="KW-1185">Reference proteome</keyword>
<dbReference type="Proteomes" id="UP000092605">
    <property type="component" value="Unassembled WGS sequence"/>
</dbReference>
<dbReference type="PATRIC" id="fig|1121328.3.peg.563"/>
<evidence type="ECO:0000313" key="3">
    <source>
        <dbReference type="EMBL" id="SHK49878.1"/>
    </source>
</evidence>
<keyword evidence="1" id="KW-0472">Membrane</keyword>
<feature type="transmembrane region" description="Helical" evidence="1">
    <location>
        <begin position="303"/>
        <end position="321"/>
    </location>
</feature>
<proteinExistence type="predicted"/>
<accession>A0A150FPG2</accession>
<evidence type="ECO:0000313" key="5">
    <source>
        <dbReference type="Proteomes" id="UP000323392"/>
    </source>
</evidence>
<evidence type="ECO:0000313" key="4">
    <source>
        <dbReference type="Proteomes" id="UP000092605"/>
    </source>
</evidence>
<dbReference type="AlphaFoldDB" id="A0A150FPG2"/>
<dbReference type="RefSeq" id="WP_066068756.1">
    <property type="nucleotide sequence ID" value="NZ_LSFY01000001.1"/>
</dbReference>
<evidence type="ECO:0000313" key="2">
    <source>
        <dbReference type="EMBL" id="KXZ39487.1"/>
    </source>
</evidence>
<reference evidence="2 4" key="1">
    <citation type="submission" date="2016-02" db="EMBL/GenBank/DDBJ databases">
        <title>Draft genome sequence for Clostridium paradoxum JW-YL-7.</title>
        <authorList>
            <person name="Utturkar S.M."/>
            <person name="Lancaster A."/>
            <person name="Poole F.L."/>
            <person name="Adams M.W."/>
            <person name="Brown S.D."/>
        </authorList>
    </citation>
    <scope>NUCLEOTIDE SEQUENCE [LARGE SCALE GENOMIC DNA]</scope>
    <source>
        <strain evidence="2 4">JW-YL-7</strain>
    </source>
</reference>
<dbReference type="EMBL" id="LSFY01000001">
    <property type="protein sequence ID" value="KXZ39487.1"/>
    <property type="molecule type" value="Genomic_DNA"/>
</dbReference>
<evidence type="ECO:0008006" key="6">
    <source>
        <dbReference type="Google" id="ProtNLM"/>
    </source>
</evidence>
<dbReference type="STRING" id="1121328.JWYL7_0562"/>
<comment type="caution">
    <text evidence="2">The sequence shown here is derived from an EMBL/GenBank/DDBJ whole genome shotgun (WGS) entry which is preliminary data.</text>
</comment>